<comment type="caution">
    <text evidence="2">The sequence shown here is derived from an EMBL/GenBank/DDBJ whole genome shotgun (WGS) entry which is preliminary data.</text>
</comment>
<keyword evidence="1" id="KW-1133">Transmembrane helix</keyword>
<proteinExistence type="predicted"/>
<dbReference type="EMBL" id="DSZU01000132">
    <property type="protein sequence ID" value="HGV55845.1"/>
    <property type="molecule type" value="Genomic_DNA"/>
</dbReference>
<evidence type="ECO:0000256" key="1">
    <source>
        <dbReference type="SAM" id="Phobius"/>
    </source>
</evidence>
<accession>A0A832GNW9</accession>
<feature type="transmembrane region" description="Helical" evidence="1">
    <location>
        <begin position="12"/>
        <end position="31"/>
    </location>
</feature>
<protein>
    <submittedName>
        <fullName evidence="2">Uncharacterized protein</fullName>
    </submittedName>
</protein>
<organism evidence="2">
    <name type="scientific">Caldimicrobium thiodismutans</name>
    <dbReference type="NCBI Taxonomy" id="1653476"/>
    <lineage>
        <taxon>Bacteria</taxon>
        <taxon>Pseudomonadati</taxon>
        <taxon>Thermodesulfobacteriota</taxon>
        <taxon>Thermodesulfobacteria</taxon>
        <taxon>Thermodesulfobacteriales</taxon>
        <taxon>Thermodesulfobacteriaceae</taxon>
        <taxon>Caldimicrobium</taxon>
    </lineage>
</organism>
<sequence>MKIRLDLKGQVYIIFWGPVILLFVIILYTLLKQPVMYSHSGVSLPENYRKILEVIKVLEERKDPEPELDELAYLSNPFYTPPPQGSPQSAPREVITLTLTSILHLDRKSCIINQKLYKEGDRIGNIKIKKIGDYYVELEVPGKGRVWLEVGATYNFSE</sequence>
<keyword evidence="1" id="KW-0472">Membrane</keyword>
<reference evidence="2" key="1">
    <citation type="journal article" date="2020" name="mSystems">
        <title>Genome- and Community-Level Interaction Insights into Carbon Utilization and Element Cycling Functions of Hydrothermarchaeota in Hydrothermal Sediment.</title>
        <authorList>
            <person name="Zhou Z."/>
            <person name="Liu Y."/>
            <person name="Xu W."/>
            <person name="Pan J."/>
            <person name="Luo Z.H."/>
            <person name="Li M."/>
        </authorList>
    </citation>
    <scope>NUCLEOTIDE SEQUENCE [LARGE SCALE GENOMIC DNA]</scope>
    <source>
        <strain evidence="2">SpSt-605</strain>
    </source>
</reference>
<gene>
    <name evidence="2" type="ORF">ENT73_07205</name>
</gene>
<evidence type="ECO:0000313" key="2">
    <source>
        <dbReference type="EMBL" id="HGV55845.1"/>
    </source>
</evidence>
<dbReference type="AlphaFoldDB" id="A0A832GNW9"/>
<name>A0A832GNW9_9BACT</name>
<keyword evidence="1" id="KW-0812">Transmembrane</keyword>